<evidence type="ECO:0000313" key="2">
    <source>
        <dbReference type="Proteomes" id="UP001085076"/>
    </source>
</evidence>
<accession>A0A9D5CVY9</accession>
<dbReference type="OrthoDB" id="602113at2759"/>
<protein>
    <submittedName>
        <fullName evidence="1">Uncharacterized protein</fullName>
    </submittedName>
</protein>
<reference evidence="1" key="2">
    <citation type="journal article" date="2022" name="Hortic Res">
        <title>The genome of Dioscorea zingiberensis sheds light on the biosynthesis, origin and evolution of the medicinally important diosgenin saponins.</title>
        <authorList>
            <person name="Li Y."/>
            <person name="Tan C."/>
            <person name="Li Z."/>
            <person name="Guo J."/>
            <person name="Li S."/>
            <person name="Chen X."/>
            <person name="Wang C."/>
            <person name="Dai X."/>
            <person name="Yang H."/>
            <person name="Song W."/>
            <person name="Hou L."/>
            <person name="Xu J."/>
            <person name="Tong Z."/>
            <person name="Xu A."/>
            <person name="Yuan X."/>
            <person name="Wang W."/>
            <person name="Yang Q."/>
            <person name="Chen L."/>
            <person name="Sun Z."/>
            <person name="Wang K."/>
            <person name="Pan B."/>
            <person name="Chen J."/>
            <person name="Bao Y."/>
            <person name="Liu F."/>
            <person name="Qi X."/>
            <person name="Gang D.R."/>
            <person name="Wen J."/>
            <person name="Li J."/>
        </authorList>
    </citation>
    <scope>NUCLEOTIDE SEQUENCE</scope>
    <source>
        <strain evidence="1">Dzin_1.0</strain>
    </source>
</reference>
<evidence type="ECO:0000313" key="1">
    <source>
        <dbReference type="EMBL" id="KAJ0980960.1"/>
    </source>
</evidence>
<keyword evidence="2" id="KW-1185">Reference proteome</keyword>
<sequence length="336" mass="37937">MEGGKCGKELDVAVRVIKMAGLLCQRVQDDLIGRNREQIQSTGDDSVATAADITSPTDNVESMRAQEKFKKKKVVWDDKSLEIFINICVDQKLQELPNAAKFRERGLDHAQKLEFLFRDIGVAGEKPWASSSSNMVPQGDLWLTKIDDGMNETLFEGLDESSHDNDVDIDNPVPVSISRAIPCLGVRGKLKKKVSSKSPGKKTKNERIMARLSRKLELICDAVESRSSVTSKRIESKPENTIEDALAALRSIPEIERGSDLFMLATELFLKKEYREMFLALKDADLQVAFLRRFYLSYEVYEEKMKDNATGVVIMQEAQTMVTDCRNYMNATHQFL</sequence>
<dbReference type="Gene3D" id="3.30.540.10">
    <property type="entry name" value="Fructose-1,6-Bisphosphatase, subunit A, domain 1"/>
    <property type="match status" value="1"/>
</dbReference>
<organism evidence="1 2">
    <name type="scientific">Dioscorea zingiberensis</name>
    <dbReference type="NCBI Taxonomy" id="325984"/>
    <lineage>
        <taxon>Eukaryota</taxon>
        <taxon>Viridiplantae</taxon>
        <taxon>Streptophyta</taxon>
        <taxon>Embryophyta</taxon>
        <taxon>Tracheophyta</taxon>
        <taxon>Spermatophyta</taxon>
        <taxon>Magnoliopsida</taxon>
        <taxon>Liliopsida</taxon>
        <taxon>Dioscoreales</taxon>
        <taxon>Dioscoreaceae</taxon>
        <taxon>Dioscorea</taxon>
    </lineage>
</organism>
<dbReference type="EMBL" id="JAGGNH010000002">
    <property type="protein sequence ID" value="KAJ0980960.1"/>
    <property type="molecule type" value="Genomic_DNA"/>
</dbReference>
<comment type="caution">
    <text evidence="1">The sequence shown here is derived from an EMBL/GenBank/DDBJ whole genome shotgun (WGS) entry which is preliminary data.</text>
</comment>
<dbReference type="AlphaFoldDB" id="A0A9D5CVY9"/>
<dbReference type="PANTHER" id="PTHR47851:SF5">
    <property type="entry name" value="MYB_SANT-LIKE DOMAIN-CONTAINING PROTEIN"/>
    <property type="match status" value="1"/>
</dbReference>
<gene>
    <name evidence="1" type="ORF">J5N97_009215</name>
</gene>
<name>A0A9D5CVY9_9LILI</name>
<dbReference type="Proteomes" id="UP001085076">
    <property type="component" value="Miscellaneous, Linkage group lg02"/>
</dbReference>
<reference evidence="1" key="1">
    <citation type="submission" date="2021-03" db="EMBL/GenBank/DDBJ databases">
        <authorList>
            <person name="Li Z."/>
            <person name="Yang C."/>
        </authorList>
    </citation>
    <scope>NUCLEOTIDE SEQUENCE</scope>
    <source>
        <strain evidence="1">Dzin_1.0</strain>
        <tissue evidence="1">Leaf</tissue>
    </source>
</reference>
<proteinExistence type="predicted"/>
<dbReference type="PANTHER" id="PTHR47851">
    <property type="entry name" value="OS06G0588700 PROTEIN-RELATED"/>
    <property type="match status" value="1"/>
</dbReference>